<dbReference type="SUPFAM" id="SSF141091">
    <property type="entry name" value="L21p-like"/>
    <property type="match status" value="1"/>
</dbReference>
<dbReference type="AlphaFoldDB" id="A0A0G1XSX5"/>
<sequence length="125" mass="13513">MEKRKITKTAKPKTAKAVKAETKPVAKSTGLAILTISGTQYLVKEGDELLVAKLAGKEGSTEKVPAMVLEPQIGKGTISYKIIGPQKGPKIRVATYKAKSRYRRVRGARAHLTKIEVVKITEGGK</sequence>
<evidence type="ECO:0000313" key="2">
    <source>
        <dbReference type="EMBL" id="KKW05667.1"/>
    </source>
</evidence>
<dbReference type="EMBL" id="LCPW01000012">
    <property type="protein sequence ID" value="KKW05667.1"/>
    <property type="molecule type" value="Genomic_DNA"/>
</dbReference>
<dbReference type="Proteomes" id="UP000034119">
    <property type="component" value="Unassembled WGS sequence"/>
</dbReference>
<keyword evidence="2" id="KW-0689">Ribosomal protein</keyword>
<organism evidence="2 3">
    <name type="scientific">candidate division CPR1 bacterium GW2011_GWC1_49_13</name>
    <dbReference type="NCBI Taxonomy" id="1618342"/>
    <lineage>
        <taxon>Bacteria</taxon>
        <taxon>candidate division CPR1</taxon>
    </lineage>
</organism>
<accession>A0A0G1XSX5</accession>
<proteinExistence type="predicted"/>
<gene>
    <name evidence="2" type="ORF">UY40_C0012G0014</name>
</gene>
<reference evidence="2 3" key="1">
    <citation type="journal article" date="2015" name="Nature">
        <title>rRNA introns, odd ribosomes, and small enigmatic genomes across a large radiation of phyla.</title>
        <authorList>
            <person name="Brown C.T."/>
            <person name="Hug L.A."/>
            <person name="Thomas B.C."/>
            <person name="Sharon I."/>
            <person name="Castelle C.J."/>
            <person name="Singh A."/>
            <person name="Wilkins M.J."/>
            <person name="Williams K.H."/>
            <person name="Banfield J.F."/>
        </authorList>
    </citation>
    <scope>NUCLEOTIDE SEQUENCE [LARGE SCALE GENOMIC DNA]</scope>
</reference>
<dbReference type="GO" id="GO:0005840">
    <property type="term" value="C:ribosome"/>
    <property type="evidence" value="ECO:0007669"/>
    <property type="project" value="UniProtKB-KW"/>
</dbReference>
<keyword evidence="2" id="KW-0687">Ribonucleoprotein</keyword>
<dbReference type="STRING" id="1618342.UY40_C0012G0014"/>
<protein>
    <recommendedName>
        <fullName evidence="1">50S ribosomal protein L21</fullName>
    </recommendedName>
</protein>
<comment type="caution">
    <text evidence="2">The sequence shown here is derived from an EMBL/GenBank/DDBJ whole genome shotgun (WGS) entry which is preliminary data.</text>
</comment>
<dbReference type="Pfam" id="PF00829">
    <property type="entry name" value="Ribosomal_L21p"/>
    <property type="match status" value="1"/>
</dbReference>
<dbReference type="InterPro" id="IPR028909">
    <property type="entry name" value="bL21-like"/>
</dbReference>
<dbReference type="GO" id="GO:0005737">
    <property type="term" value="C:cytoplasm"/>
    <property type="evidence" value="ECO:0007669"/>
    <property type="project" value="UniProtKB-ARBA"/>
</dbReference>
<evidence type="ECO:0000313" key="3">
    <source>
        <dbReference type="Proteomes" id="UP000034119"/>
    </source>
</evidence>
<dbReference type="InterPro" id="IPR036164">
    <property type="entry name" value="bL21-like_sf"/>
</dbReference>
<name>A0A0G1XSX5_9BACT</name>
<evidence type="ECO:0000256" key="1">
    <source>
        <dbReference type="ARBA" id="ARBA00035483"/>
    </source>
</evidence>